<feature type="compositionally biased region" description="Basic residues" evidence="1">
    <location>
        <begin position="232"/>
        <end position="249"/>
    </location>
</feature>
<dbReference type="CDD" id="cd20303">
    <property type="entry name" value="cupin_ChrR_1"/>
    <property type="match status" value="1"/>
</dbReference>
<sequence>MRINEDLTKPVIAHAAKLDWVPSPAAGVDRRMLYRVGGEVARATSIVRYAPASAFPRHVHSGGEEILVLQGTFQDEHGDYPAGSYFRNPPGTSHVPAPEEGCMIFVRLWQFRQGDSMQIVRQPGEGQAAPLRAGARAARVLFEDIAERVSIETWQSGSAIAIENRRGLEFLVLSGSLILQGETLEPQCWGRLPAGRSFEVATGPEGAEIWIKDAPLQHADVLPMPSSAKWGSPRRRSATRTMSRNRKKLRQETSGF</sequence>
<feature type="region of interest" description="Disordered" evidence="1">
    <location>
        <begin position="222"/>
        <end position="256"/>
    </location>
</feature>
<proteinExistence type="predicted"/>
<feature type="domain" description="ChrR-like cupin" evidence="2">
    <location>
        <begin position="10"/>
        <end position="111"/>
    </location>
</feature>
<dbReference type="Proteomes" id="UP000565576">
    <property type="component" value="Unassembled WGS sequence"/>
</dbReference>
<reference evidence="4 5" key="1">
    <citation type="submission" date="2016-08" db="EMBL/GenBank/DDBJ databases">
        <authorList>
            <person name="Seilhamer J.J."/>
        </authorList>
    </citation>
    <scope>NUCLEOTIDE SEQUENCE [LARGE SCALE GENOMIC DNA]</scope>
    <source>
        <strain evidence="4 5">P1-7</strain>
    </source>
</reference>
<dbReference type="EMBL" id="FMAF01000030">
    <property type="protein sequence ID" value="SCB49302.1"/>
    <property type="molecule type" value="Genomic_DNA"/>
</dbReference>
<dbReference type="SUPFAM" id="SSF51182">
    <property type="entry name" value="RmlC-like cupins"/>
    <property type="match status" value="2"/>
</dbReference>
<evidence type="ECO:0000313" key="3">
    <source>
        <dbReference type="EMBL" id="MBB6488181.1"/>
    </source>
</evidence>
<gene>
    <name evidence="4" type="ORF">GA0061101_13011</name>
    <name evidence="3" type="ORF">GGD46_005495</name>
</gene>
<dbReference type="Pfam" id="PF12973">
    <property type="entry name" value="Cupin_7"/>
    <property type="match status" value="1"/>
</dbReference>
<dbReference type="Gene3D" id="2.60.120.10">
    <property type="entry name" value="Jelly Rolls"/>
    <property type="match status" value="1"/>
</dbReference>
<dbReference type="Proteomes" id="UP000199205">
    <property type="component" value="Unassembled WGS sequence"/>
</dbReference>
<evidence type="ECO:0000259" key="2">
    <source>
        <dbReference type="Pfam" id="PF12973"/>
    </source>
</evidence>
<evidence type="ECO:0000313" key="4">
    <source>
        <dbReference type="EMBL" id="SCB49302.1"/>
    </source>
</evidence>
<dbReference type="RefSeq" id="WP_004112789.1">
    <property type="nucleotide sequence ID" value="NZ_FMAF01000030.1"/>
</dbReference>
<dbReference type="InterPro" id="IPR025979">
    <property type="entry name" value="ChrR-like_cupin_dom"/>
</dbReference>
<organism evidence="4 5">
    <name type="scientific">Rhizobium lusitanum</name>
    <dbReference type="NCBI Taxonomy" id="293958"/>
    <lineage>
        <taxon>Bacteria</taxon>
        <taxon>Pseudomonadati</taxon>
        <taxon>Pseudomonadota</taxon>
        <taxon>Alphaproteobacteria</taxon>
        <taxon>Hyphomicrobiales</taxon>
        <taxon>Rhizobiaceae</taxon>
        <taxon>Rhizobium/Agrobacterium group</taxon>
        <taxon>Rhizobium</taxon>
    </lineage>
</organism>
<protein>
    <submittedName>
        <fullName evidence="3">Anti-sigma factor ChrR (Cupin superfamily)</fullName>
    </submittedName>
    <submittedName>
        <fullName evidence="4">ChrR Cupin-like domain-containing protein</fullName>
    </submittedName>
</protein>
<dbReference type="InterPro" id="IPR011051">
    <property type="entry name" value="RmlC_Cupin_sf"/>
</dbReference>
<reference evidence="3 6" key="2">
    <citation type="submission" date="2020-08" db="EMBL/GenBank/DDBJ databases">
        <title>Genomic Encyclopedia of Type Strains, Phase IV (KMG-V): Genome sequencing to study the core and pangenomes of soil and plant-associated prokaryotes.</title>
        <authorList>
            <person name="Whitman W."/>
        </authorList>
    </citation>
    <scope>NUCLEOTIDE SEQUENCE [LARGE SCALE GENOMIC DNA]</scope>
    <source>
        <strain evidence="3 6">SEMIA 4060</strain>
    </source>
</reference>
<dbReference type="OrthoDB" id="9801227at2"/>
<evidence type="ECO:0000256" key="1">
    <source>
        <dbReference type="SAM" id="MobiDB-lite"/>
    </source>
</evidence>
<name>A0A1C3XAM1_9HYPH</name>
<dbReference type="EMBL" id="JACHBG010000020">
    <property type="protein sequence ID" value="MBB6488181.1"/>
    <property type="molecule type" value="Genomic_DNA"/>
</dbReference>
<dbReference type="InterPro" id="IPR014710">
    <property type="entry name" value="RmlC-like_jellyroll"/>
</dbReference>
<dbReference type="AlphaFoldDB" id="A0A1C3XAM1"/>
<evidence type="ECO:0000313" key="6">
    <source>
        <dbReference type="Proteomes" id="UP000565576"/>
    </source>
</evidence>
<evidence type="ECO:0000313" key="5">
    <source>
        <dbReference type="Proteomes" id="UP000199205"/>
    </source>
</evidence>
<accession>A0A1C3XAM1</accession>